<accession>A0A538T2A3</accession>
<dbReference type="Gene3D" id="2.60.40.4070">
    <property type="match status" value="1"/>
</dbReference>
<dbReference type="PANTHER" id="PTHR47197">
    <property type="entry name" value="PROTEIN NIRF"/>
    <property type="match status" value="1"/>
</dbReference>
<dbReference type="Gene3D" id="1.10.760.10">
    <property type="entry name" value="Cytochrome c-like domain"/>
    <property type="match status" value="1"/>
</dbReference>
<keyword evidence="1 4" id="KW-0349">Heme</keyword>
<dbReference type="InterPro" id="IPR019405">
    <property type="entry name" value="Lactonase_7-beta_prop"/>
</dbReference>
<dbReference type="GO" id="GO:0009055">
    <property type="term" value="F:electron transfer activity"/>
    <property type="evidence" value="ECO:0007669"/>
    <property type="project" value="InterPro"/>
</dbReference>
<dbReference type="SUPFAM" id="SSF50974">
    <property type="entry name" value="Nitrous oxide reductase, N-terminal domain"/>
    <property type="match status" value="1"/>
</dbReference>
<dbReference type="PANTHER" id="PTHR47197:SF3">
    <property type="entry name" value="DIHYDRO-HEME D1 DEHYDROGENASE"/>
    <property type="match status" value="1"/>
</dbReference>
<dbReference type="SUPFAM" id="SSF46626">
    <property type="entry name" value="Cytochrome c"/>
    <property type="match status" value="2"/>
</dbReference>
<keyword evidence="2 4" id="KW-0479">Metal-binding</keyword>
<dbReference type="AlphaFoldDB" id="A0A538T2A3"/>
<proteinExistence type="predicted"/>
<dbReference type="InterPro" id="IPR015943">
    <property type="entry name" value="WD40/YVTN_repeat-like_dom_sf"/>
</dbReference>
<dbReference type="InterPro" id="IPR009056">
    <property type="entry name" value="Cyt_c-like_dom"/>
</dbReference>
<evidence type="ECO:0000313" key="7">
    <source>
        <dbReference type="EMBL" id="TMQ57767.1"/>
    </source>
</evidence>
<keyword evidence="3 4" id="KW-0408">Iron</keyword>
<evidence type="ECO:0000313" key="8">
    <source>
        <dbReference type="Proteomes" id="UP000317716"/>
    </source>
</evidence>
<dbReference type="GO" id="GO:0020037">
    <property type="term" value="F:heme binding"/>
    <property type="evidence" value="ECO:0007669"/>
    <property type="project" value="InterPro"/>
</dbReference>
<evidence type="ECO:0000256" key="5">
    <source>
        <dbReference type="SAM" id="MobiDB-lite"/>
    </source>
</evidence>
<dbReference type="Proteomes" id="UP000317716">
    <property type="component" value="Unassembled WGS sequence"/>
</dbReference>
<dbReference type="InterPro" id="IPR036909">
    <property type="entry name" value="Cyt_c-like_dom_sf"/>
</dbReference>
<feature type="compositionally biased region" description="Polar residues" evidence="5">
    <location>
        <begin position="834"/>
        <end position="843"/>
    </location>
</feature>
<reference evidence="7 8" key="1">
    <citation type="journal article" date="2019" name="Nat. Microbiol.">
        <title>Mediterranean grassland soil C-N compound turnover is dependent on rainfall and depth, and is mediated by genomically divergent microorganisms.</title>
        <authorList>
            <person name="Diamond S."/>
            <person name="Andeer P.F."/>
            <person name="Li Z."/>
            <person name="Crits-Christoph A."/>
            <person name="Burstein D."/>
            <person name="Anantharaman K."/>
            <person name="Lane K.R."/>
            <person name="Thomas B.C."/>
            <person name="Pan C."/>
            <person name="Northen T.R."/>
            <person name="Banfield J.F."/>
        </authorList>
    </citation>
    <scope>NUCLEOTIDE SEQUENCE [LARGE SCALE GENOMIC DNA]</scope>
    <source>
        <strain evidence="7">WS_2</strain>
    </source>
</reference>
<dbReference type="InterPro" id="IPR051200">
    <property type="entry name" value="Host-pathogen_enzymatic-act"/>
</dbReference>
<dbReference type="InterPro" id="IPR011045">
    <property type="entry name" value="N2O_reductase_N"/>
</dbReference>
<evidence type="ECO:0000256" key="2">
    <source>
        <dbReference type="ARBA" id="ARBA00022723"/>
    </source>
</evidence>
<feature type="compositionally biased region" description="Basic and acidic residues" evidence="5">
    <location>
        <begin position="816"/>
        <end position="826"/>
    </location>
</feature>
<evidence type="ECO:0000256" key="1">
    <source>
        <dbReference type="ARBA" id="ARBA00022617"/>
    </source>
</evidence>
<organism evidence="7 8">
    <name type="scientific">Eiseniibacteriota bacterium</name>
    <dbReference type="NCBI Taxonomy" id="2212470"/>
    <lineage>
        <taxon>Bacteria</taxon>
        <taxon>Candidatus Eiseniibacteriota</taxon>
    </lineage>
</organism>
<sequence>MADPKKETSIVRKSIVFIAMGVLAIGIGSASRRLESRVAASPDFVHFEASHVHPAALTPGGARLLVVNTPNDRLAIFDVTGTHPVKVFDLPVGLEPVAVAAQSDSEAWVVNHLSDDVSIVNLNTRHVRATLWVGDEPSDVVFANGKAYVSVSQYDQVQVYNPSTLALIATIPIDSRMPRALARNADGSRVFVAGLHAGNRTSSLSEAEAGDSLPAPNPPMSGSLPAAPKVALIIQQQANGNWVDETGKLWNSKARYTSLDADVSEINTTSNTVARTFGGIGTVNFALAVNGAGTVAVTGTEARNLVRFEPNLSGHIVDTRAAFITSGGAVTLSNLNPHIDYSVTPGPASESDSSVGIPTGAAWSADGQRLYITSLASNQVAVLDPTRPNQVLARVHVAAGPTGVVVDGARGRLYVLGRFHNQLQTLSTADFSQIGIAAIGFDPTPDAIVNGRKFFYGGFTSGHGDQACATCHIFGDFDNIAWDLGNPQGAMQPINTTGQVDPQIQSSVHPMKGPMTTQTLRGLPPTGMFHWRADRVNLDAFNGAFVGLMGRASSLADSEMAAFDDFVLPLVHPPNPNQFLDRTLPGDPGPSPVPSAKRGRSFFLNVRVDGNVLTCNNCHASEAFGPGTNGQIIDHTALQEAQDMKVPELRNLYRKTGFTDLPGAVNKRGFGFTHNGSVDNLFDFLKFPGFNFGSTQTVADANRRDVEQFLLCFETGMAPAVGFQITFNGPNDSDPTTVARLDTLVRQAESSFCDLVAKGRTGGQPRGWVYVGGGMWRSDKQAESDIATASLRALGGLGSELTVTGVPKGSGTRLGIDQDRDGYRDGDELDAGSNPANPSSTPANVAVEPATPREEFALRSIKPNPFRTDLDVAFTLGRPGPVDLVVYDVLGREVRAVARGTRLTAGPQSLRWDGRDASGREAGAGVYFVRLRTERATWTRPVVRVR</sequence>
<dbReference type="NCBIfam" id="TIGR04183">
    <property type="entry name" value="Por_Secre_tail"/>
    <property type="match status" value="1"/>
</dbReference>
<name>A0A538T2A3_UNCEI</name>
<protein>
    <submittedName>
        <fullName evidence="7">T9SS type A sorting domain-containing protein</fullName>
    </submittedName>
</protein>
<feature type="domain" description="Cytochrome c" evidence="6">
    <location>
        <begin position="594"/>
        <end position="714"/>
    </location>
</feature>
<dbReference type="PROSITE" id="PS51007">
    <property type="entry name" value="CYTC"/>
    <property type="match status" value="2"/>
</dbReference>
<comment type="caution">
    <text evidence="7">The sequence shown here is derived from an EMBL/GenBank/DDBJ whole genome shotgun (WGS) entry which is preliminary data.</text>
</comment>
<dbReference type="GO" id="GO:0046872">
    <property type="term" value="F:metal ion binding"/>
    <property type="evidence" value="ECO:0007669"/>
    <property type="project" value="UniProtKB-KW"/>
</dbReference>
<dbReference type="InterPro" id="IPR026444">
    <property type="entry name" value="Secre_tail"/>
</dbReference>
<gene>
    <name evidence="7" type="ORF">E6K72_03360</name>
</gene>
<feature type="domain" description="Cytochrome c" evidence="6">
    <location>
        <begin position="446"/>
        <end position="571"/>
    </location>
</feature>
<dbReference type="Pfam" id="PF10282">
    <property type="entry name" value="Lactonase"/>
    <property type="match status" value="1"/>
</dbReference>
<feature type="region of interest" description="Disordered" evidence="5">
    <location>
        <begin position="805"/>
        <end position="845"/>
    </location>
</feature>
<evidence type="ECO:0000256" key="4">
    <source>
        <dbReference type="PROSITE-ProRule" id="PRU00433"/>
    </source>
</evidence>
<evidence type="ECO:0000256" key="3">
    <source>
        <dbReference type="ARBA" id="ARBA00023004"/>
    </source>
</evidence>
<dbReference type="EMBL" id="VBOS01000106">
    <property type="protein sequence ID" value="TMQ57767.1"/>
    <property type="molecule type" value="Genomic_DNA"/>
</dbReference>
<evidence type="ECO:0000259" key="6">
    <source>
        <dbReference type="PROSITE" id="PS51007"/>
    </source>
</evidence>
<dbReference type="Gene3D" id="2.130.10.10">
    <property type="entry name" value="YVTN repeat-like/Quinoprotein amine dehydrogenase"/>
    <property type="match status" value="2"/>
</dbReference>